<feature type="region of interest" description="Disordered" evidence="4">
    <location>
        <begin position="2710"/>
        <end position="2772"/>
    </location>
</feature>
<feature type="domain" description="Carrier" evidence="5">
    <location>
        <begin position="1943"/>
        <end position="2019"/>
    </location>
</feature>
<evidence type="ECO:0000313" key="8">
    <source>
        <dbReference type="Proteomes" id="UP000030151"/>
    </source>
</evidence>
<dbReference type="EMBL" id="JELW01000002">
    <property type="protein sequence ID" value="EXV04526.1"/>
    <property type="molecule type" value="Genomic_DNA"/>
</dbReference>
<dbReference type="InterPro" id="IPR036736">
    <property type="entry name" value="ACP-like_sf"/>
</dbReference>
<dbReference type="Proteomes" id="UP000030151">
    <property type="component" value="Unassembled WGS sequence"/>
</dbReference>
<evidence type="ECO:0000256" key="2">
    <source>
        <dbReference type="ARBA" id="ARBA00022553"/>
    </source>
</evidence>
<dbReference type="Pfam" id="PF00550">
    <property type="entry name" value="PP-binding"/>
    <property type="match status" value="1"/>
</dbReference>
<reference evidence="7 8" key="1">
    <citation type="submission" date="2014-02" db="EMBL/GenBank/DDBJ databases">
        <title>The genome sequence of the entomopathogenic fungus Metarhizium robertsii ARSEF 2575.</title>
        <authorList>
            <person name="Giuliano Garisto Donzelli B."/>
            <person name="Roe B.A."/>
            <person name="Macmil S.L."/>
            <person name="Krasnoff S.B."/>
            <person name="Gibson D.M."/>
        </authorList>
    </citation>
    <scope>NUCLEOTIDE SEQUENCE [LARGE SCALE GENOMIC DNA]</scope>
    <source>
        <strain evidence="7 8">ARSEF 2575</strain>
    </source>
</reference>
<feature type="compositionally biased region" description="Low complexity" evidence="4">
    <location>
        <begin position="246"/>
        <end position="288"/>
    </location>
</feature>
<dbReference type="InterPro" id="IPR042099">
    <property type="entry name" value="ANL_N_sf"/>
</dbReference>
<feature type="region of interest" description="Disordered" evidence="4">
    <location>
        <begin position="411"/>
        <end position="483"/>
    </location>
</feature>
<dbReference type="Gene3D" id="3.40.50.12780">
    <property type="entry name" value="N-terminal domain of ligase-like"/>
    <property type="match status" value="1"/>
</dbReference>
<dbReference type="SUPFAM" id="SSF47336">
    <property type="entry name" value="ACP-like"/>
    <property type="match status" value="1"/>
</dbReference>
<comment type="similarity">
    <text evidence="3">Belongs to the NRP synthetase family.</text>
</comment>
<protein>
    <submittedName>
        <fullName evidence="7">Nonribosomal peptide synthetase</fullName>
    </submittedName>
</protein>
<dbReference type="OrthoDB" id="416786at2759"/>
<feature type="compositionally biased region" description="Gly residues" evidence="4">
    <location>
        <begin position="2712"/>
        <end position="2721"/>
    </location>
</feature>
<keyword evidence="1" id="KW-0596">Phosphopantetheine</keyword>
<accession>A0A0A1V4H9</accession>
<organism evidence="7 8">
    <name type="scientific">Metarhizium robertsii</name>
    <dbReference type="NCBI Taxonomy" id="568076"/>
    <lineage>
        <taxon>Eukaryota</taxon>
        <taxon>Fungi</taxon>
        <taxon>Dikarya</taxon>
        <taxon>Ascomycota</taxon>
        <taxon>Pezizomycotina</taxon>
        <taxon>Sordariomycetes</taxon>
        <taxon>Hypocreomycetidae</taxon>
        <taxon>Hypocreales</taxon>
        <taxon>Clavicipitaceae</taxon>
        <taxon>Metarhizium</taxon>
    </lineage>
</organism>
<dbReference type="PROSITE" id="PS50075">
    <property type="entry name" value="CARRIER"/>
    <property type="match status" value="1"/>
</dbReference>
<dbReference type="Pfam" id="PF00668">
    <property type="entry name" value="Condensation"/>
    <property type="match status" value="3"/>
</dbReference>
<dbReference type="Gene3D" id="3.30.300.30">
    <property type="match status" value="1"/>
</dbReference>
<dbReference type="PANTHER" id="PTHR45398">
    <property type="match status" value="1"/>
</dbReference>
<feature type="compositionally biased region" description="Low complexity" evidence="4">
    <location>
        <begin position="214"/>
        <end position="236"/>
    </location>
</feature>
<dbReference type="InterPro" id="IPR001242">
    <property type="entry name" value="Condensation_dom"/>
</dbReference>
<reference evidence="6" key="2">
    <citation type="journal article" date="2016" name="BMC Genomics">
        <title>Genome sequence and comparative analysis of clavicipitaceous insect-pathogenic fungus Aschersonia badia with Metarhizium spp.</title>
        <authorList>
            <person name="Agrawal Y."/>
            <person name="Narwani T."/>
            <person name="Subramanian S."/>
        </authorList>
    </citation>
    <scope>NUCLEOTIDE SEQUENCE</scope>
</reference>
<evidence type="ECO:0000256" key="4">
    <source>
        <dbReference type="SAM" id="MobiDB-lite"/>
    </source>
</evidence>
<dbReference type="eggNOG" id="KOG1178">
    <property type="taxonomic scope" value="Eukaryota"/>
</dbReference>
<dbReference type="PANTHER" id="PTHR45398:SF1">
    <property type="entry name" value="ENZYME, PUTATIVE (JCVI)-RELATED"/>
    <property type="match status" value="1"/>
</dbReference>
<evidence type="ECO:0000256" key="3">
    <source>
        <dbReference type="ARBA" id="ARBA00029454"/>
    </source>
</evidence>
<dbReference type="InterPro" id="IPR023213">
    <property type="entry name" value="CAT-like_dom_sf"/>
</dbReference>
<proteinExistence type="inferred from homology"/>
<sequence>MAMDGCRHAHRRHGRASPMDEAMLVQPLLTQTRHRPRSAVITAATTINSTSAQDIANSNVSPLSRRQSLVSDLFDDLSTAHRELEGYLNRTSCRLADAVGETRRRTSLVQNKDDSRFHLDFDLDLDLDSQYANNDDGHSFTTPVSPVSLVSPVSPVSPLGSSYYSASKLSSPQSQVSSYDEDMFAAIDVNAAAAVMATELKATRITPGVPNKPPSSSSSRSSPSPLSQLQSQSQSPPACPSPVAGSSNTNTTTTTTTAAAAAASSRPTPNNSNNGGAQQQQQQQQQQHQLENLLLSTTRVGKVCLVRPRAGPFEGQYVALITTTAVHAPNNELIALIPEAEHETAQRQIHTLKTAVAEWGSDSRRPDVWILLQSMAVNGDGEPDARKLQTWVQNIGEEAEERIMATQFMNHRRGAQQHRRQGIEPPVSQPPQLPQRHPNHHHRHQPYPMRPDSFVRPHLETGYGNNGPIQQPQPDSPTQDPGQEVYFPLAVMQQLFFRSSVKRSVEASVITGPKYRFSQSILLNVKGDVALADIEAAVSVLVSRHSMLRARFRLTSQGWAQVIAPESNRAYRFEHRYINDDDDLLSVIDQAQQSLNVFKGPVFTVKHIRNTENKQLLYLAAHHLVVDLVSWKILLHDLDELLREGTLVSEPSIPFTYWTDYQSYENSQRLIEPNLPFEIVPADLRYWGLEGHSNLYGDTTHLNFALPRDAASALRKTCNNVFRTESADVFIAALLYSFHQTFSDRSIPTVWKQEHGRDARNNDFNVVETVGWFTALCPISVPVHPGSDLIHLIKLLKDSRKALSENGTPYFQSKFAADDTAATSLPVEVMFNCVDTLSQLQRENGILEPVAAPDREVRSLASDVGPAVGRIALFELSVGLDDYGARVEFSFNVNSRHQDRITQWMHNFESSILSAISRLGAMQPELTLSDVPLLETSYEALSKLMSKQLVDVGINGVDNIETICPVDLVQQEILVAQSIDPNCFHVSRTYELATVDGSEVCRDTLCTAWQTLVACHSVLRSIFIDSASEKGLFDQMVLKKTSPDMLFMDSNDPMETLSSLPPMRPSKSMPRHRLSVSRSDKTAYLRIDCSQALCDLNAIHNLVVQLRELYMGRKLVVSTPLPPRQTRNIASREAPRSVEVWRSYLNGATPCAFPHLAIQKQGRLESRGIGLDISRHQLSQFCAYNQLELSTVIQLAWAFVLRTYVGEDRVILGYSHAGRDTLVMPSMKRHVGSLATFVPCLVDFLPMSSVLDLLWQLERMAKDARETDAPTLAEIEHSLGIQGQSLFNTCVTCQDVDDTILSDSDSDSGVWEPVLLANTIDGNCDVSLCVTLREDRIQADVSYSCLSPAQLHNVMNTFQRALQVIINDPAQLCSQVDLFTEHDFQQIMNPDWEEEQTDTKISACLHQLILKQCEVRPNFPAIYAWDGELSYQQVRASVTALATYLVNIGVHPGVLVPIVLEKSRWSPVIMLAVMQAGGCCVCLDAQDMVMVEAMISQLAPELVVVTEGAYKHLDLSNTPFVLVNETFLSSLPPQVSVKLKDSLPQQAACAFLAPGVEKPKGCFFTHESLCSILSVQGQALKIHNGSRVLQLSAYTVDIALVEILGTLLHGGCVCIPSPLERVNDLEGTIARMDITWTYMTTVLSRKINPANVTNLQTICFRTRTLDEDAFKPWLGSRDILLAYGAPDVCPLAISVFNIAESSDTNIIAPPLLGRFLILNPEDPKKLMPLGAVGELAIDSPIVTPHKYVHGNPLMDPAAFQKVRGERKWRYLRTGHRVRYLDRGHIRFLASMRDEVLVNGSPALIAVLEQQIRQCLGGDVDVAVEPITTSNHVNSLAAFLEFGDSEFVGPSELDKLTMQMRSKLAAVKWLAETSLAQASKLSHSTCVPKLFIPIRRFPLSTSLKINRRKLQKMASPFSYTDLLELANVAFSSQPHFTGIQSKPLPLTQTEESMRLIWAAVLHAMVADIKTTDSFLDAGGDKLLAMKLVLSCRQNGFDVQISKLLGGATLTEMCQSLEIKEHHLLKTPKPKISPKPSVAARKLPEGTDHGFVKLVVAPQLDIPWNDVIDVAEASSHQLQCLEPSLYGPRSDIRCLVINFNGSIRAQRVEEACEALTRLHPSLRTAFAVHDCNLFQVAIDSFHADFERKSLSASSVDKEMQQVLKRMQKEVLQLREPATKFAFLDAGQHGGKLIIRFSYAQVSESAVPRLVQDFVKLYEDPKMEHRRTSFFDYTRALRGARYDDSRVYWRQRLEKAKVTQVVPRSKPLPPVSEVKSFQEQVKISSLTDFNITFDSVLKAAWAMAMATLSGISDVVFGEIVEGRRLKLETSVDVSSIAGPMENIVPIRVRFPIVNSSPLQVLQLIQRDSAASLPYEAMGAQKIAQECTDWASWSRFSTVVRHRTQVPVDGTTTLNIDNTTFTYKLLQPQVRDVPDLFASSTMMSPDKVSLSIEFSPDRVPDSFAKAAMRLLVASVETLACYDTISQPILQPSSDYESIPPRVLLEKPEPDVTQPSYTHWLSAEQRSTLQQFLISSWNELLHPHLATQGISEADLLHSRFYDISGSLLPAYLFAQRLNHDLRKVEIEGIHTVHMTAVEVISTPTISGQMDLITRKMHHAGVLSKPGRKKPVVSFHAGFVSTKPSSSNWALLNKGKGRFRRLRHGGSHGSMKDFSTKAGDWVKSRVNLSKERSPILPEGVIHEPSSWEALNSDAIGIKDGGGGGGGMLSVPEEAVEIGSSSVVDPRHQTGGEVSPLSGESPRTSWKEESKNASGSISP</sequence>
<dbReference type="Gene3D" id="3.30.559.10">
    <property type="entry name" value="Chloramphenicol acetyltransferase-like domain"/>
    <property type="match status" value="3"/>
</dbReference>
<dbReference type="InterPro" id="IPR000873">
    <property type="entry name" value="AMP-dep_synth/lig_dom"/>
</dbReference>
<evidence type="ECO:0000256" key="1">
    <source>
        <dbReference type="ARBA" id="ARBA00022450"/>
    </source>
</evidence>
<feature type="region of interest" description="Disordered" evidence="4">
    <location>
        <begin position="205"/>
        <end position="288"/>
    </location>
</feature>
<feature type="compositionally biased region" description="Low complexity" evidence="4">
    <location>
        <begin position="468"/>
        <end position="483"/>
    </location>
</feature>
<dbReference type="SUPFAM" id="SSF56801">
    <property type="entry name" value="Acetyl-CoA synthetase-like"/>
    <property type="match status" value="1"/>
</dbReference>
<dbReference type="Gene3D" id="3.30.559.30">
    <property type="entry name" value="Nonribosomal peptide synthetase, condensation domain"/>
    <property type="match status" value="3"/>
</dbReference>
<name>A0A0A1V4H9_9HYPO</name>
<dbReference type="FunFam" id="3.30.559.30:FF:000002">
    <property type="entry name" value="Nonribosomal peptide synthase Pes1"/>
    <property type="match status" value="1"/>
</dbReference>
<dbReference type="HOGENOM" id="CLU_228664_0_0_1"/>
<dbReference type="EMBL" id="KU202739">
    <property type="protein sequence ID" value="ANH22650.1"/>
    <property type="molecule type" value="Genomic_DNA"/>
</dbReference>
<keyword evidence="2" id="KW-0597">Phosphoprotein</keyword>
<dbReference type="SUPFAM" id="SSF52777">
    <property type="entry name" value="CoA-dependent acyltransferases"/>
    <property type="match status" value="6"/>
</dbReference>
<dbReference type="GO" id="GO:0003824">
    <property type="term" value="F:catalytic activity"/>
    <property type="evidence" value="ECO:0007669"/>
    <property type="project" value="InterPro"/>
</dbReference>
<evidence type="ECO:0000313" key="6">
    <source>
        <dbReference type="EMBL" id="ANH22650.1"/>
    </source>
</evidence>
<evidence type="ECO:0000313" key="7">
    <source>
        <dbReference type="EMBL" id="EXV04526.1"/>
    </source>
</evidence>
<feature type="compositionally biased region" description="Basic residues" evidence="4">
    <location>
        <begin position="411"/>
        <end position="420"/>
    </location>
</feature>
<dbReference type="Pfam" id="PF00501">
    <property type="entry name" value="AMP-binding"/>
    <property type="match status" value="1"/>
</dbReference>
<evidence type="ECO:0000259" key="5">
    <source>
        <dbReference type="PROSITE" id="PS50075"/>
    </source>
</evidence>
<gene>
    <name evidence="7" type="ORF">X797_002207</name>
</gene>
<dbReference type="Gene3D" id="1.10.1200.10">
    <property type="entry name" value="ACP-like"/>
    <property type="match status" value="1"/>
</dbReference>
<dbReference type="InterPro" id="IPR009081">
    <property type="entry name" value="PP-bd_ACP"/>
</dbReference>
<dbReference type="InterPro" id="IPR045851">
    <property type="entry name" value="AMP-bd_C_sf"/>
</dbReference>